<evidence type="ECO:0000313" key="1">
    <source>
        <dbReference type="EMBL" id="MDP4095640.1"/>
    </source>
</evidence>
<comment type="caution">
    <text evidence="1">The sequence shown here is derived from an EMBL/GenBank/DDBJ whole genome shotgun (WGS) entry which is preliminary data.</text>
</comment>
<reference evidence="1 2" key="1">
    <citation type="submission" date="2022-10" db="EMBL/GenBank/DDBJ databases">
        <title>Paenibacillus description and whole genome data of maize root bacterial community.</title>
        <authorList>
            <person name="Marton D."/>
            <person name="Farkas M."/>
            <person name="Cserhati M."/>
        </authorList>
    </citation>
    <scope>NUCLEOTIDE SEQUENCE [LARGE SCALE GENOMIC DNA]</scope>
    <source>
        <strain evidence="1 2">P96</strain>
    </source>
</reference>
<dbReference type="RefSeq" id="WP_305753276.1">
    <property type="nucleotide sequence ID" value="NZ_JAPCKK010000004.1"/>
</dbReference>
<accession>A0ABT9FLP8</accession>
<name>A0ABT9FLP8_9BACL</name>
<sequence length="134" mass="16268">MSLEIRRSNFLFIEQNFSDIIQEVREGADGLHSDGRAVRKTIIFHDFSKMYCVEMLDKDKQYIELYWYDWYNENKQLIMKFHAHYHPDGTPASITKFDPYHLHSSTDTRHHNEKFRELNDILEFIRVRQLSLKK</sequence>
<keyword evidence="2" id="KW-1185">Reference proteome</keyword>
<dbReference type="InterPro" id="IPR045397">
    <property type="entry name" value="TumE-like"/>
</dbReference>
<protein>
    <submittedName>
        <fullName evidence="1">DUF6516 family protein</fullName>
    </submittedName>
</protein>
<dbReference type="EMBL" id="JAPCKK010000004">
    <property type="protein sequence ID" value="MDP4095640.1"/>
    <property type="molecule type" value="Genomic_DNA"/>
</dbReference>
<proteinExistence type="predicted"/>
<gene>
    <name evidence="1" type="ORF">OIN60_02385</name>
</gene>
<dbReference type="Proteomes" id="UP001241848">
    <property type="component" value="Unassembled WGS sequence"/>
</dbReference>
<organism evidence="1 2">
    <name type="scientific">Paenibacillus zeirhizosphaerae</name>
    <dbReference type="NCBI Taxonomy" id="2987519"/>
    <lineage>
        <taxon>Bacteria</taxon>
        <taxon>Bacillati</taxon>
        <taxon>Bacillota</taxon>
        <taxon>Bacilli</taxon>
        <taxon>Bacillales</taxon>
        <taxon>Paenibacillaceae</taxon>
        <taxon>Paenibacillus</taxon>
    </lineage>
</organism>
<dbReference type="Pfam" id="PF20126">
    <property type="entry name" value="TumE"/>
    <property type="match status" value="1"/>
</dbReference>
<evidence type="ECO:0000313" key="2">
    <source>
        <dbReference type="Proteomes" id="UP001241848"/>
    </source>
</evidence>